<keyword evidence="5" id="KW-0663">Pyridoxal phosphate</keyword>
<comment type="cofactor">
    <cofactor evidence="1 6">
        <name>pyridoxal 5'-phosphate</name>
        <dbReference type="ChEBI" id="CHEBI:597326"/>
    </cofactor>
</comment>
<evidence type="ECO:0000256" key="5">
    <source>
        <dbReference type="ARBA" id="ARBA00022898"/>
    </source>
</evidence>
<dbReference type="Pfam" id="PF00155">
    <property type="entry name" value="Aminotran_1_2"/>
    <property type="match status" value="1"/>
</dbReference>
<dbReference type="PATRIC" id="fig|1423738.3.peg.1593"/>
<keyword evidence="4 6" id="KW-0808">Transferase</keyword>
<proteinExistence type="inferred from homology"/>
<keyword evidence="7" id="KW-0812">Transmembrane</keyword>
<evidence type="ECO:0000256" key="3">
    <source>
        <dbReference type="ARBA" id="ARBA00022576"/>
    </source>
</evidence>
<dbReference type="Proteomes" id="UP000051813">
    <property type="component" value="Unassembled WGS sequence"/>
</dbReference>
<evidence type="ECO:0000313" key="10">
    <source>
        <dbReference type="Proteomes" id="UP000051813"/>
    </source>
</evidence>
<comment type="caution">
    <text evidence="9">The sequence shown here is derived from an EMBL/GenBank/DDBJ whole genome shotgun (WGS) entry which is preliminary data.</text>
</comment>
<reference evidence="9 10" key="1">
    <citation type="journal article" date="2015" name="Genome Announc.">
        <title>Expanding the biotechnology potential of lactobacilli through comparative genomics of 213 strains and associated genera.</title>
        <authorList>
            <person name="Sun Z."/>
            <person name="Harris H.M."/>
            <person name="McCann A."/>
            <person name="Guo C."/>
            <person name="Argimon S."/>
            <person name="Zhang W."/>
            <person name="Yang X."/>
            <person name="Jeffery I.B."/>
            <person name="Cooney J.C."/>
            <person name="Kagawa T.F."/>
            <person name="Liu W."/>
            <person name="Song Y."/>
            <person name="Salvetti E."/>
            <person name="Wrobel A."/>
            <person name="Rasinkangas P."/>
            <person name="Parkhill J."/>
            <person name="Rea M.C."/>
            <person name="O'Sullivan O."/>
            <person name="Ritari J."/>
            <person name="Douillard F.P."/>
            <person name="Paul Ross R."/>
            <person name="Yang R."/>
            <person name="Briner A.E."/>
            <person name="Felis G.E."/>
            <person name="de Vos W.M."/>
            <person name="Barrangou R."/>
            <person name="Klaenhammer T.R."/>
            <person name="Caufield P.W."/>
            <person name="Cui Y."/>
            <person name="Zhang H."/>
            <person name="O'Toole P.W."/>
        </authorList>
    </citation>
    <scope>NUCLEOTIDE SEQUENCE [LARGE SCALE GENOMIC DNA]</scope>
    <source>
        <strain evidence="9 10">DSM 20335</strain>
    </source>
</reference>
<dbReference type="InterPro" id="IPR015421">
    <property type="entry name" value="PyrdxlP-dep_Trfase_major"/>
</dbReference>
<dbReference type="GO" id="GO:0008483">
    <property type="term" value="F:transaminase activity"/>
    <property type="evidence" value="ECO:0007669"/>
    <property type="project" value="UniProtKB-KW"/>
</dbReference>
<dbReference type="GO" id="GO:0030170">
    <property type="term" value="F:pyridoxal phosphate binding"/>
    <property type="evidence" value="ECO:0007669"/>
    <property type="project" value="InterPro"/>
</dbReference>
<dbReference type="PROSITE" id="PS00105">
    <property type="entry name" value="AA_TRANSFER_CLASS_1"/>
    <property type="match status" value="1"/>
</dbReference>
<dbReference type="AlphaFoldDB" id="A0A0R2BSS7"/>
<dbReference type="CDD" id="cd00609">
    <property type="entry name" value="AAT_like"/>
    <property type="match status" value="1"/>
</dbReference>
<evidence type="ECO:0000313" key="9">
    <source>
        <dbReference type="EMBL" id="KRM79401.1"/>
    </source>
</evidence>
<dbReference type="PANTHER" id="PTHR46383:SF4">
    <property type="entry name" value="AMINOTRANSFERASE"/>
    <property type="match status" value="1"/>
</dbReference>
<dbReference type="EC" id="2.6.1.-" evidence="6"/>
<evidence type="ECO:0000256" key="7">
    <source>
        <dbReference type="SAM" id="Phobius"/>
    </source>
</evidence>
<dbReference type="Gene3D" id="3.90.1150.10">
    <property type="entry name" value="Aspartate Aminotransferase, domain 1"/>
    <property type="match status" value="1"/>
</dbReference>
<dbReference type="InterPro" id="IPR015422">
    <property type="entry name" value="PyrdxlP-dep_Trfase_small"/>
</dbReference>
<protein>
    <recommendedName>
        <fullName evidence="6">Aminotransferase</fullName>
        <ecNumber evidence="6">2.6.1.-</ecNumber>
    </recommendedName>
</protein>
<dbReference type="GO" id="GO:0006520">
    <property type="term" value="P:amino acid metabolic process"/>
    <property type="evidence" value="ECO:0007669"/>
    <property type="project" value="InterPro"/>
</dbReference>
<feature type="transmembrane region" description="Helical" evidence="7">
    <location>
        <begin position="315"/>
        <end position="338"/>
    </location>
</feature>
<sequence length="408" mass="44971">MNLTSQKERALMPNLKVSLTARGNRAIQAIPPSLIRTVDNRISQIPDIIKLTLGEPDFEVPQHIKNAAKLAIDQNFSHYAPSAGFLELRQEISNYLLKATNTYYQPEGEITVTVGATEGIYTAVQGIFNPGDTIIIPTPSFPLYHAVAELMGLNIVTVNTAPEYLLTANKLAELLIKYPQAKGIILNYPNNPTGATYSPEQARAVADILRQTDLVVLSDEIYAELTYEQHHLSMATLLPEQTILISGCSKSHAMTGYRIGYLAGPAELMTSIDKIHQFVVTTAASPMMKAAEESLRHGQNDIIQMRTIYQQRRDLLLNALNLAGFTTTTPAGAFYIFARIPTNMIQDDVKFVYDLAEKAQVGVIPGSIFGPGGEHHIRLSYAASTESLIEAGRRIQNYARQYQHSAVI</sequence>
<name>A0A0R2BSS7_9LACO</name>
<accession>A0A0R2BSS7</accession>
<organism evidence="9 10">
    <name type="scientific">Lapidilactobacillus dextrinicus DSM 20335</name>
    <dbReference type="NCBI Taxonomy" id="1423738"/>
    <lineage>
        <taxon>Bacteria</taxon>
        <taxon>Bacillati</taxon>
        <taxon>Bacillota</taxon>
        <taxon>Bacilli</taxon>
        <taxon>Lactobacillales</taxon>
        <taxon>Lactobacillaceae</taxon>
        <taxon>Lapidilactobacillus</taxon>
    </lineage>
</organism>
<keyword evidence="10" id="KW-1185">Reference proteome</keyword>
<keyword evidence="7" id="KW-0472">Membrane</keyword>
<evidence type="ECO:0000256" key="2">
    <source>
        <dbReference type="ARBA" id="ARBA00007441"/>
    </source>
</evidence>
<evidence type="ECO:0000256" key="6">
    <source>
        <dbReference type="RuleBase" id="RU000481"/>
    </source>
</evidence>
<dbReference type="STRING" id="1423738.FC84_GL001576"/>
<keyword evidence="7" id="KW-1133">Transmembrane helix</keyword>
<keyword evidence="3 6" id="KW-0032">Aminotransferase</keyword>
<dbReference type="InterPro" id="IPR004838">
    <property type="entry name" value="NHTrfase_class1_PyrdxlP-BS"/>
</dbReference>
<dbReference type="SUPFAM" id="SSF53383">
    <property type="entry name" value="PLP-dependent transferases"/>
    <property type="match status" value="1"/>
</dbReference>
<dbReference type="PANTHER" id="PTHR46383">
    <property type="entry name" value="ASPARTATE AMINOTRANSFERASE"/>
    <property type="match status" value="1"/>
</dbReference>
<dbReference type="Gene3D" id="3.40.640.10">
    <property type="entry name" value="Type I PLP-dependent aspartate aminotransferase-like (Major domain)"/>
    <property type="match status" value="1"/>
</dbReference>
<comment type="similarity">
    <text evidence="2 6">Belongs to the class-I pyridoxal-phosphate-dependent aminotransferase family.</text>
</comment>
<evidence type="ECO:0000256" key="4">
    <source>
        <dbReference type="ARBA" id="ARBA00022679"/>
    </source>
</evidence>
<dbReference type="EMBL" id="AYYK01000004">
    <property type="protein sequence ID" value="KRM79401.1"/>
    <property type="molecule type" value="Genomic_DNA"/>
</dbReference>
<feature type="domain" description="Aminotransferase class I/classII large" evidence="8">
    <location>
        <begin position="47"/>
        <end position="390"/>
    </location>
</feature>
<dbReference type="InterPro" id="IPR050596">
    <property type="entry name" value="AspAT/PAT-like"/>
</dbReference>
<dbReference type="InterPro" id="IPR015424">
    <property type="entry name" value="PyrdxlP-dep_Trfase"/>
</dbReference>
<gene>
    <name evidence="9" type="ORF">FC84_GL001576</name>
</gene>
<evidence type="ECO:0000256" key="1">
    <source>
        <dbReference type="ARBA" id="ARBA00001933"/>
    </source>
</evidence>
<dbReference type="InterPro" id="IPR004839">
    <property type="entry name" value="Aminotransferase_I/II_large"/>
</dbReference>
<evidence type="ECO:0000259" key="8">
    <source>
        <dbReference type="Pfam" id="PF00155"/>
    </source>
</evidence>